<organism evidence="3 4">
    <name type="scientific">Goodea atripinnis</name>
    <dbReference type="NCBI Taxonomy" id="208336"/>
    <lineage>
        <taxon>Eukaryota</taxon>
        <taxon>Metazoa</taxon>
        <taxon>Chordata</taxon>
        <taxon>Craniata</taxon>
        <taxon>Vertebrata</taxon>
        <taxon>Euteleostomi</taxon>
        <taxon>Actinopterygii</taxon>
        <taxon>Neopterygii</taxon>
        <taxon>Teleostei</taxon>
        <taxon>Neoteleostei</taxon>
        <taxon>Acanthomorphata</taxon>
        <taxon>Ovalentaria</taxon>
        <taxon>Atherinomorphae</taxon>
        <taxon>Cyprinodontiformes</taxon>
        <taxon>Goodeidae</taxon>
        <taxon>Goodea</taxon>
    </lineage>
</organism>
<accession>A0ABV0MLK1</accession>
<evidence type="ECO:0000259" key="2">
    <source>
        <dbReference type="Pfam" id="PF25570"/>
    </source>
</evidence>
<keyword evidence="4" id="KW-1185">Reference proteome</keyword>
<feature type="domain" description="DENND3-like TPR repeats" evidence="2">
    <location>
        <begin position="212"/>
        <end position="250"/>
    </location>
</feature>
<feature type="region of interest" description="Disordered" evidence="1">
    <location>
        <begin position="142"/>
        <end position="165"/>
    </location>
</feature>
<dbReference type="InterPro" id="IPR051696">
    <property type="entry name" value="DENN_Domain_GEFs"/>
</dbReference>
<gene>
    <name evidence="3" type="ORF">GOODEAATRI_028475</name>
</gene>
<dbReference type="Pfam" id="PF25570">
    <property type="entry name" value="TPR_DENND3"/>
    <property type="match status" value="1"/>
</dbReference>
<dbReference type="PANTHER" id="PTHR12296:SF21">
    <property type="entry name" value="DENN DOMAIN-CONTAINING PROTEIN 3"/>
    <property type="match status" value="1"/>
</dbReference>
<evidence type="ECO:0000313" key="3">
    <source>
        <dbReference type="EMBL" id="MEQ2159952.1"/>
    </source>
</evidence>
<dbReference type="Proteomes" id="UP001476798">
    <property type="component" value="Unassembled WGS sequence"/>
</dbReference>
<proteinExistence type="predicted"/>
<evidence type="ECO:0000256" key="1">
    <source>
        <dbReference type="SAM" id="MobiDB-lite"/>
    </source>
</evidence>
<dbReference type="EMBL" id="JAHRIO010003956">
    <property type="protein sequence ID" value="MEQ2159952.1"/>
    <property type="molecule type" value="Genomic_DNA"/>
</dbReference>
<feature type="non-terminal residue" evidence="3">
    <location>
        <position position="1"/>
    </location>
</feature>
<comment type="caution">
    <text evidence="3">The sequence shown here is derived from an EMBL/GenBank/DDBJ whole genome shotgun (WGS) entry which is preliminary data.</text>
</comment>
<protein>
    <recommendedName>
        <fullName evidence="2">DENND3-like TPR repeats domain-containing protein</fullName>
    </recommendedName>
</protein>
<dbReference type="PANTHER" id="PTHR12296">
    <property type="entry name" value="DENN DOMAIN-CONTAINING PROTEIN 4"/>
    <property type="match status" value="1"/>
</dbReference>
<evidence type="ECO:0000313" key="4">
    <source>
        <dbReference type="Proteomes" id="UP001476798"/>
    </source>
</evidence>
<name>A0ABV0MLK1_9TELE</name>
<feature type="non-terminal residue" evidence="3">
    <location>
        <position position="252"/>
    </location>
</feature>
<sequence>VLSCLLQEQRIVFFSSDWARLTLVAESLLLYLQETEDLILVNVDDGSIQASWSEALDLPDIPLSAAECFISRAESLQLQYDLEMCHLGAGTDVNTFRSQRRSWQRKLNSQVLETHIFHSFLRDRLNRKRDSFSRMEQMMRNHANRNRALTETPRRPPMSELSRSGYNRYTSRDHRLSKRLGVSLPNLDQPIIESVMLNSNKLLPVRIITPDSGRRLDALEDFYSLYKTDAEIFPSQMVKSLVDSLPEVEWLQ</sequence>
<reference evidence="3 4" key="1">
    <citation type="submission" date="2021-06" db="EMBL/GenBank/DDBJ databases">
        <authorList>
            <person name="Palmer J.M."/>
        </authorList>
    </citation>
    <scope>NUCLEOTIDE SEQUENCE [LARGE SCALE GENOMIC DNA]</scope>
    <source>
        <strain evidence="3 4">GA_2019</strain>
        <tissue evidence="3">Muscle</tissue>
    </source>
</reference>
<dbReference type="InterPro" id="IPR057977">
    <property type="entry name" value="TPR_DENND3"/>
</dbReference>